<dbReference type="GeneID" id="75827921"/>
<dbReference type="RefSeq" id="XP_051358364.1">
    <property type="nucleotide sequence ID" value="XM_051510768.1"/>
</dbReference>
<dbReference type="EMBL" id="JAGIXG020000302">
    <property type="protein sequence ID" value="KAI6777508.1"/>
    <property type="molecule type" value="Genomic_DNA"/>
</dbReference>
<organism evidence="1 2">
    <name type="scientific">Emericellopsis cladophorae</name>
    <dbReference type="NCBI Taxonomy" id="2686198"/>
    <lineage>
        <taxon>Eukaryota</taxon>
        <taxon>Fungi</taxon>
        <taxon>Dikarya</taxon>
        <taxon>Ascomycota</taxon>
        <taxon>Pezizomycotina</taxon>
        <taxon>Sordariomycetes</taxon>
        <taxon>Hypocreomycetidae</taxon>
        <taxon>Hypocreales</taxon>
        <taxon>Bionectriaceae</taxon>
        <taxon>Emericellopsis</taxon>
    </lineage>
</organism>
<gene>
    <name evidence="1" type="ORF">J7T54_001402</name>
</gene>
<proteinExistence type="predicted"/>
<reference evidence="1" key="2">
    <citation type="submission" date="2022-07" db="EMBL/GenBank/DDBJ databases">
        <authorList>
            <person name="Goncalves M.F.M."/>
            <person name="Hilario S."/>
            <person name="Van De Peer Y."/>
            <person name="Esteves A.C."/>
            <person name="Alves A."/>
        </authorList>
    </citation>
    <scope>NUCLEOTIDE SEQUENCE</scope>
    <source>
        <strain evidence="1">MUM 19.33</strain>
    </source>
</reference>
<dbReference type="Proteomes" id="UP001055219">
    <property type="component" value="Unassembled WGS sequence"/>
</dbReference>
<feature type="non-terminal residue" evidence="1">
    <location>
        <position position="1"/>
    </location>
</feature>
<protein>
    <submittedName>
        <fullName evidence="1">Uncharacterized protein</fullName>
    </submittedName>
</protein>
<name>A0A9P9XSX7_9HYPO</name>
<comment type="caution">
    <text evidence="1">The sequence shown here is derived from an EMBL/GenBank/DDBJ whole genome shotgun (WGS) entry which is preliminary data.</text>
</comment>
<sequence length="157" mass="17998">TRRRSMLIWEKMLMIHVRYRKSAEQTGKDGDNIRFVPAAIAELVLTFLAVVQPLRLVFLRQARPNALLSPYLFSKIDGTVWQDETVSKCLSRACARAEVPVFKVAWWRQAAASITKEKFTARERANFDLEELDTVEEAAEEDDLLVDLAEGSNHSFR</sequence>
<dbReference type="AlphaFoldDB" id="A0A9P9XSX7"/>
<feature type="non-terminal residue" evidence="1">
    <location>
        <position position="157"/>
    </location>
</feature>
<dbReference type="OrthoDB" id="5075206at2759"/>
<evidence type="ECO:0000313" key="1">
    <source>
        <dbReference type="EMBL" id="KAI6777508.1"/>
    </source>
</evidence>
<reference evidence="1" key="1">
    <citation type="journal article" date="2021" name="J Fungi (Basel)">
        <title>Genomic and Metabolomic Analyses of the Marine Fungus Emericellopsis cladophorae: Insights into Saltwater Adaptability Mechanisms and Its Biosynthetic Potential.</title>
        <authorList>
            <person name="Goncalves M.F.M."/>
            <person name="Hilario S."/>
            <person name="Van de Peer Y."/>
            <person name="Esteves A.C."/>
            <person name="Alves A."/>
        </authorList>
    </citation>
    <scope>NUCLEOTIDE SEQUENCE</scope>
    <source>
        <strain evidence="1">MUM 19.33</strain>
    </source>
</reference>
<accession>A0A9P9XSX7</accession>
<keyword evidence="2" id="KW-1185">Reference proteome</keyword>
<evidence type="ECO:0000313" key="2">
    <source>
        <dbReference type="Proteomes" id="UP001055219"/>
    </source>
</evidence>